<comment type="caution">
    <text evidence="1">The sequence shown here is derived from an EMBL/GenBank/DDBJ whole genome shotgun (WGS) entry which is preliminary data.</text>
</comment>
<gene>
    <name evidence="1" type="ORF">HDF14_001469</name>
</gene>
<dbReference type="InterPro" id="IPR036513">
    <property type="entry name" value="STAS_dom_sf"/>
</dbReference>
<accession>A0A9X0U325</accession>
<evidence type="ECO:0000313" key="2">
    <source>
        <dbReference type="Proteomes" id="UP000535182"/>
    </source>
</evidence>
<dbReference type="SUPFAM" id="SSF52091">
    <property type="entry name" value="SpoIIaa-like"/>
    <property type="match status" value="1"/>
</dbReference>
<evidence type="ECO:0000313" key="1">
    <source>
        <dbReference type="EMBL" id="MBB5327863.1"/>
    </source>
</evidence>
<organism evidence="1 2">
    <name type="scientific">Tunturiibacter gelidiferens</name>
    <dbReference type="NCBI Taxonomy" id="3069689"/>
    <lineage>
        <taxon>Bacteria</taxon>
        <taxon>Pseudomonadati</taxon>
        <taxon>Acidobacteriota</taxon>
        <taxon>Terriglobia</taxon>
        <taxon>Terriglobales</taxon>
        <taxon>Acidobacteriaceae</taxon>
        <taxon>Tunturiibacter</taxon>
    </lineage>
</organism>
<keyword evidence="2" id="KW-1185">Reference proteome</keyword>
<dbReference type="EMBL" id="JACHEB010000003">
    <property type="protein sequence ID" value="MBB5327863.1"/>
    <property type="molecule type" value="Genomic_DNA"/>
</dbReference>
<proteinExistence type="predicted"/>
<dbReference type="Gene3D" id="3.30.750.24">
    <property type="entry name" value="STAS domain"/>
    <property type="match status" value="1"/>
</dbReference>
<dbReference type="Proteomes" id="UP000535182">
    <property type="component" value="Unassembled WGS sequence"/>
</dbReference>
<protein>
    <submittedName>
        <fullName evidence="1">ABC-type transporter Mla MlaB component</fullName>
    </submittedName>
</protein>
<dbReference type="AlphaFoldDB" id="A0A9X0U325"/>
<name>A0A9X0U325_9BACT</name>
<reference evidence="1 2" key="1">
    <citation type="submission" date="2020-08" db="EMBL/GenBank/DDBJ databases">
        <title>Genomic Encyclopedia of Type Strains, Phase IV (KMG-V): Genome sequencing to study the core and pangenomes of soil and plant-associated prokaryotes.</title>
        <authorList>
            <person name="Whitman W."/>
        </authorList>
    </citation>
    <scope>NUCLEOTIDE SEQUENCE [LARGE SCALE GENOMIC DNA]</scope>
    <source>
        <strain evidence="1 2">X5P2</strain>
    </source>
</reference>
<sequence length="84" mass="9532">MLKIERSSDGNVTTLHLIGRLQEEHIPELIREIEKSGSVIQISMAEVDLVDLAGIRFLARCRSEGIPLLNSSQYITEWIDKELL</sequence>